<feature type="domain" description="Dystroglycan-type cadherin-like" evidence="4">
    <location>
        <begin position="3539"/>
        <end position="3627"/>
    </location>
</feature>
<dbReference type="GO" id="GO:0005509">
    <property type="term" value="F:calcium ion binding"/>
    <property type="evidence" value="ECO:0007669"/>
    <property type="project" value="InterPro"/>
</dbReference>
<accession>A0A108U7P1</accession>
<feature type="compositionally biased region" description="Acidic residues" evidence="2">
    <location>
        <begin position="752"/>
        <end position="762"/>
    </location>
</feature>
<feature type="domain" description="Dystroglycan-type cadherin-like" evidence="4">
    <location>
        <begin position="3140"/>
        <end position="3246"/>
    </location>
</feature>
<keyword evidence="3" id="KW-1133">Transmembrane helix</keyword>
<dbReference type="InterPro" id="IPR006644">
    <property type="entry name" value="Cadg"/>
</dbReference>
<feature type="domain" description="Dystroglycan-type cadherin-like" evidence="4">
    <location>
        <begin position="3250"/>
        <end position="3344"/>
    </location>
</feature>
<dbReference type="GO" id="GO:0016020">
    <property type="term" value="C:membrane"/>
    <property type="evidence" value="ECO:0007669"/>
    <property type="project" value="InterPro"/>
</dbReference>
<feature type="domain" description="Dystroglycan-type cadherin-like" evidence="4">
    <location>
        <begin position="3453"/>
        <end position="3538"/>
    </location>
</feature>
<feature type="transmembrane region" description="Helical" evidence="3">
    <location>
        <begin position="4246"/>
        <end position="4270"/>
    </location>
</feature>
<evidence type="ECO:0000256" key="1">
    <source>
        <dbReference type="ARBA" id="ARBA00022737"/>
    </source>
</evidence>
<dbReference type="Pfam" id="PF25023">
    <property type="entry name" value="TEN_YD-shell"/>
    <property type="match status" value="1"/>
</dbReference>
<dbReference type="InterPro" id="IPR056823">
    <property type="entry name" value="TEN-like_YD-shell"/>
</dbReference>
<dbReference type="SUPFAM" id="SSF49313">
    <property type="entry name" value="Cadherin-like"/>
    <property type="match status" value="6"/>
</dbReference>
<protein>
    <submittedName>
        <fullName evidence="5">Rhs family protein</fullName>
    </submittedName>
</protein>
<dbReference type="InterPro" id="IPR050708">
    <property type="entry name" value="T6SS_VgrG/RHS"/>
</dbReference>
<proteinExistence type="predicted"/>
<feature type="compositionally biased region" description="Polar residues" evidence="2">
    <location>
        <begin position="736"/>
        <end position="746"/>
    </location>
</feature>
<evidence type="ECO:0000313" key="6">
    <source>
        <dbReference type="Proteomes" id="UP000023435"/>
    </source>
</evidence>
<keyword evidence="1" id="KW-0677">Repeat</keyword>
<feature type="region of interest" description="Disordered" evidence="2">
    <location>
        <begin position="736"/>
        <end position="780"/>
    </location>
</feature>
<keyword evidence="3" id="KW-0812">Transmembrane</keyword>
<dbReference type="SMART" id="SM00736">
    <property type="entry name" value="CADG"/>
    <property type="match status" value="5"/>
</dbReference>
<gene>
    <name evidence="5" type="ORF">AZ78_1639</name>
</gene>
<dbReference type="NCBIfam" id="TIGR01643">
    <property type="entry name" value="YD_repeat_2x"/>
    <property type="match status" value="8"/>
</dbReference>
<dbReference type="InterPro" id="IPR015919">
    <property type="entry name" value="Cadherin-like_sf"/>
</dbReference>
<dbReference type="InterPro" id="IPR006530">
    <property type="entry name" value="YD"/>
</dbReference>
<evidence type="ECO:0000313" key="5">
    <source>
        <dbReference type="EMBL" id="KWS04090.1"/>
    </source>
</evidence>
<organism evidence="5 6">
    <name type="scientific">Lysobacter capsici AZ78</name>
    <dbReference type="NCBI Taxonomy" id="1444315"/>
    <lineage>
        <taxon>Bacteria</taxon>
        <taxon>Pseudomonadati</taxon>
        <taxon>Pseudomonadota</taxon>
        <taxon>Gammaproteobacteria</taxon>
        <taxon>Lysobacterales</taxon>
        <taxon>Lysobacteraceae</taxon>
        <taxon>Lysobacter</taxon>
    </lineage>
</organism>
<dbReference type="Pfam" id="PF05345">
    <property type="entry name" value="He_PIG"/>
    <property type="match status" value="3"/>
</dbReference>
<sequence length="4966" mass="535906">MSAVISGNGLGLFNGSASQIGTGLGGGARLGQGKDNQYVNIATGNLLLQSQDDQVLFRGMLVGFNRTYNSRGQLSQVGADAWLTGFERRVELLSGTFNTAGSVMRRHTGDGSYQDFTFVSAGVYSSSTGEGAHDRLSWDAGSSTWSYVEGSTRQEERYADHASATLKGRLTQLRDLRTDGAQPLTWDVSYDASGRVSQVAAQQVDQSRFVFAHDSAGRLASVTSMSGAATLGQTFYAYDNAGRLASVTLDLTPGVVIDGLGTPDHNQWTAAAGSNDGYLFKTTYTYTDATSLLISRVEQSDGTVTSYTYDAQNRIKTVTRGDTNSNDADGLGQTLSFSYDSPTTTSMADSAGRMWTYVYDASGQLTEVRQPAVDGVRETTSYTYDAAGNVTRVLTKYSGLVMAQTDYAYDANGNVTWQWDRAQSGSNATSRAVQRTYTAGNQLASETVYTGLDNDGLAAGAAPSGGLTTNYLYDAQNRLRYVIDATGAVREQEYYTSGTGIGQISKSRRYLGDAYTGAMTLSALESWSTTARKASSILTDYTHLSVQARSERTYANVDASGNGIASGADVLEGYRYDERGRLTLKNYASAINSFRTVYVYDGMGRLTSEWVEENQIKVRSATWVYQDSQRLSHAIIEGGVVSDNDQSNDRIRTEQRDAAGQLIYIKESALSGTASGVRESRNYYDNTGRLRASEDSGGARTYFFYDLEGQLSGQVDETGAVTEYLRDQLGRITSTKRYATRANPTHWQAGESPEENPGDPEPGDPGPGEPGGGPISMSAQSTGNIRTGWLVGNIFVYDLIEDARPADSADDRVTSTSYDALGRVITQVDAEGAITTYSYDGANRLLQTRTTDAAGTAATARVIRYFYDAQGRETGRLDAEGYLTEHSYDLAGRRIRSVAYATVTPAAQQASGALNDLRPASSTNDQTTRWFYDGRGNLVATLSAEGYLTEFVHDAQRLQKATKAYALKLGGLSGNESLATLRTSAAAGGVRETRLSYDSAGRIIVEQNPEGTVTRYTYDAQGNLIRSEVAADTSELREGRMRYNVFGELIGELHGEGAARVLPGMSEAQLDALYAQYGVRHSYNSLGQRSESIDAAGNKTWYFYDASGRPTFVVKGVADASGVANAQGEVIETRYNAFGEAIKTTAYTGRITLATAGSRDSVASAITTLAYVAASDSRRSVTYNHRGQVVGSVNSENAATRYTYNAFGERIREVSAFGAPSALTVETDYDRRGLATARREGVGSAVARAQGWTYDAFGRVTTAVDARGVSTTFTYDRLGRQLTARQTVMGREELVSTSYDAYGRVLSITDALGRTTTSAYDATNRTTTVTTPEGVSVTTTFNRHGQQVNVATPLPGGTVANTSYLYDRDGNLKSTTDALGRADSNEYDARGLLSATVDRTGRRVELRYDAVGRLLQRIEDPAGLALTTTYRYDGQGRQSEVTDASGRKIAYSYDREGRLTQVAADPAGLNLRTAYAYDALGRQITVTEGAGTAQARTIQYDYDALGRRTAQRIDPAGLNLITSYAYDANDHVVRRTDATGHVTRFYYDEADRMVYTVDPLGVMTRNWFDVTGKVVATRTFIVATDASTLTDTTTIAQLDARIAWNPLDPGTFTVYDRDGRVRLVINNASELQEFTYDAGGRVSVIRRYATLWPDFNTPLLGKMFNGTAQVSDFNLDALRNDSATDRLRDLITYQVHTAVGELRTTVDNAGTVISYVYDAAGRQTVHKRYAQAAQLNPSLRAKLVAGTASPQDVIDVTPVDNATDLVDYTSYDSAGRAHFSVDAYGAVVELLYDAAGRAVGTRAYASAITIDATLKAQLIAGDPLAEATLRSRTTAIVSDARDLRSYQVYDSAGRVAATIDSAGYISTRSYDAAGRVIVERRHAQAATINAALWAKLAAGTATVADIAAVAAQNASTDAVVRRIYDAAGRERYTLTQNSASTYLVSERRYDGAGRVTAQYQYNVAIALGPVATPADVNAALNAAGAYASADRYRSTQYVFDAAGRVRFTIDNLGAVNEQRFDGAGRVIETRRYGGYISIATPMNEAAVSAAVAGIADVRTTTTTYDAMSRVVRVTDALNQYEEYTYNPLGQVTALRNKNGNIWNYEYDAAGRRTAEISPDVWIASVDSAGTQSYGVRRIATRTEYDALGNVIRRLEDADGGRARITRYEYDNRGNQIRTIFPDAGKIDPANGQLVASGIQPTIEIIYDALGRAVVQKDVRGNYSYKVYDALGQLAYDIDQENYVTRNSYDGFGQKTQLRRYEARLNTAVIAGWAAGQPITLAQIETAGAVVAGAQDRTITTRYDQRGLAVQVEQAQVTYYTAAGVAATGSPTVRVEYDGFGNKVKESILLQGTAGQADARWADSYTYYDLVGRVTMTVDAEGYVTRSQYNATGEVTETVEFARAVSTIGLTTLAPPNTPPAGDDISGYDRTIRYGYDALGRKSIQAVVRHFQRNDGSSGVRDVFTQFRYNGENRVIEVIDDTGVTKTDYDSLGNAVSVTEPVRAVINDTTFSLLGSGTDRDLTTSWMYEYVSPFTNMIYDAFGNIVLTRRFANGKNAAGNVIADDNKDQIDRIRYDWQGRAVVTIDSNDQSTYSDYDAADNVTHRWTVLSGSEAAYDVRVHSWYSYDKAGRQTGTSQTRDLLNGGGSGTDQSEAVVYNAFGEIVQKTYAGIAGSLNYGYDGAGRLVTSNETFGIKNFGYNLAGHQVRESHAVISNDGQTYDALTWNTTDRLGRTTATRLPSHTTDPNATSNIQQRLDRWGNVLEVIDARGYRTNYQYNESNQVVRDERPIVQVVSDTGAVSWVRPVNQWFYDALGRLIGTRDANGNTRSNEYDAAGRLVATRDALGQATRFAFDALGNQRITQNPLGYLTYQDYDRLGRVIQIGDYLANGAGGRTRSALQRYVLNQNGDRVQVFDALNNLARYEYDSQHRLLLSRTAMGVSTGYVYDTQGRKIYETLWSINASTVVDRDGETVRLHQLSWDYDIHGRLTDHNNLSGRDFNYDYDPTTGQQTYEGQAGGAGPAWQAGRATLYYANGLIKSIHEANGPPTSRYEYDAAGNRTLEEVYTTDAGGKVVHTITRTWYDSNNRIQRVVQDDLSNGAAKRAFDLTYSYDAVGNRRRVQASAGYGPDSAEVPAINTAPQLVQSPPSRSVHKGATTEFALVFNEIFLDAQQDPLTLQISLADGSPLPAWLTARRDAATGQIIFTAQPAANAADQDLSIRLLASETGNPGNAAATTFTLYVRSNVGPQVFNTAPETIPVKVGTNLTKTLRASDYFYDLDIGDQLRLSIDNLSSLPAWLQIDPATMLLRADPTAVGVFAVMLRATDQNGLSVIKTLHVNAVANSAPTGPSPLPPVVAMHNSDFSWSSPLAQVFTDPDGDNLTVAASGLPAWLSFQRIDNPVRPELRLIGRVPGDIPAGTVYTVSFTATDTSGAVKTTTMAITVRANNQAPNPPATFSMPWAVAGHWYSYQLPAFTDPEGDAITYQLTGLPAGLSFDAQSRTISGVASGASNVRLYYTATDVFGASKTIDFGFGSYVNHPPVPSSIPNQTAGVGTGFAYQIPEFTDAGGGQLTTYSATGLPPGLSMSSTGVISGTPNTVGSYTVTVTGSDGYDSASTSFVITVNAVAPPNNPPVPNYTPTNKSIVVSESAPGGEDEFWPANAFIDPDGNPLTYQLINSPAWVYYNYSSTGGHHFGLYPPGVNGGFNVTVRATDSFGAFVDMSFHVTVQYQAGGGGPLSQPGGPAESSLNFDMAPESESAGTATAASTMASTPTAIDVRDYWFTYDAENRIAINNGRMVNGQIVLTAQGGDSYQLGYDAAGRAVTRTFYRGNDLKVQRSDFDLRGNRTIEFQEQQAGSSYYGGIERVFMYDAANRQLGSRSYIAAGETYTYTSRPGEIHEEYETYEIGGWLSQAENFAYDADGRLIYQEHWTRNGDLADWVRQAAQNNANGRQATDTSVLTLRKSRVDYIDANGQSTYDGSGKATSYRTFAPGYMHTYTVTYEGWESYQEKTVSGVSTDNNYKPTTNTLSYDAYGRLISQVENTRLKNGTLDDRVRYYAYNGDGQVQTRREGTLSNGQFTQTGTTKPNYLFAYAGGQQMAQVREGALGIVSLNGMGMYEAGGGKVTALAGESLRDLAKRVYGNEQQWYVLAQANGLGDPEQEIGGGLMLDVPNVDVSRNDANTFKPYNPAEAIGPTTPSLPFIPPPPSGQCNPVVMLIMVVVMVVVTVYTAGAAAGAFGLGVSGGAAGTAAVGGAALAGGATATTSLIGVSGLATATSVGFASVAAAAVGGFAGSVASQLVGKALGAVDSFSLRGAVAGGLTAGFTAGVGTQLGSMGQLIDKGKWGSVAASAAMSSAGAYVAGRMAGLDTSFSWRSIAASAVTAVVSGKINKSLGTVLEGPGLSNGMLNDTLGGIVNGVVSLHTRRAFGFDDQVDYGSIAVDAFGNALGNALSSLPATLQGLRQQRLDGYLQNSMDQTSREISRNGEIKMSQDLELDQEARMAGASMRNRLNLEAGTREIGALAQLSAQSNAKLDRNFDRSIAATEARLHAEALAAARQLKESNTPIASDPSWRDMYNAYKQNGQSYNSPISHMLETIQNDYERNRGTTLTERISASLPYINQEQIEYFRKTGFTRMPGHYYRDPTIEARAALSRRALEAGGNNTIAGIQGFVTSIMGGDAVAIQESMITNDIFTGPIMDAAPGLSVPGRVTTARISGSSAHIFKGMINPHDPLYARDLTLHESLRIPSSPKVPGGSYDEEIFVAAGYQASRELQRGSFDVENLENFQNYIMAVQLRRSDTSDQTVILDNNIASSFNRRAHGEELKQEIQNNAMRKLDNLMLDKSDLRITDTVAVELRDLTILNKGINLTTSRQSLEYKEFLKSLAEGDSPVGRRQGIRDRFIVADVFFAKGNGIPTLITSDKGIYNPLAKRAGINPEKTGGMIAEKNPYGFNVTINGRTIKVLPISSGN</sequence>
<dbReference type="RefSeq" id="WP_060410470.1">
    <property type="nucleotide sequence ID" value="NZ_JAJA02000001.1"/>
</dbReference>
<keyword evidence="3" id="KW-0472">Membrane</keyword>
<name>A0A108U7P1_9GAMM</name>
<comment type="caution">
    <text evidence="5">The sequence shown here is derived from an EMBL/GenBank/DDBJ whole genome shotgun (WGS) entry which is preliminary data.</text>
</comment>
<feature type="domain" description="Dystroglycan-type cadherin-like" evidence="4">
    <location>
        <begin position="3345"/>
        <end position="3448"/>
    </location>
</feature>
<dbReference type="Gene3D" id="2.180.10.10">
    <property type="entry name" value="RHS repeat-associated core"/>
    <property type="match status" value="9"/>
</dbReference>
<dbReference type="InterPro" id="IPR013783">
    <property type="entry name" value="Ig-like_fold"/>
</dbReference>
<dbReference type="EMBL" id="JAJA02000001">
    <property type="protein sequence ID" value="KWS04090.1"/>
    <property type="molecule type" value="Genomic_DNA"/>
</dbReference>
<evidence type="ECO:0000259" key="4">
    <source>
        <dbReference type="SMART" id="SM00736"/>
    </source>
</evidence>
<dbReference type="InterPro" id="IPR031325">
    <property type="entry name" value="RHS_repeat"/>
</dbReference>
<evidence type="ECO:0000256" key="3">
    <source>
        <dbReference type="SAM" id="Phobius"/>
    </source>
</evidence>
<dbReference type="Pfam" id="PF05593">
    <property type="entry name" value="RHS_repeat"/>
    <property type="match status" value="8"/>
</dbReference>
<dbReference type="PANTHER" id="PTHR32305">
    <property type="match status" value="1"/>
</dbReference>
<dbReference type="Proteomes" id="UP000023435">
    <property type="component" value="Unassembled WGS sequence"/>
</dbReference>
<dbReference type="PANTHER" id="PTHR32305:SF15">
    <property type="entry name" value="PROTEIN RHSA-RELATED"/>
    <property type="match status" value="1"/>
</dbReference>
<feature type="transmembrane region" description="Helical" evidence="3">
    <location>
        <begin position="4210"/>
        <end position="4234"/>
    </location>
</feature>
<dbReference type="OrthoDB" id="9816400at2"/>
<dbReference type="Gene3D" id="2.60.40.10">
    <property type="entry name" value="Immunoglobulins"/>
    <property type="match status" value="5"/>
</dbReference>
<keyword evidence="6" id="KW-1185">Reference proteome</keyword>
<evidence type="ECO:0000256" key="2">
    <source>
        <dbReference type="SAM" id="MobiDB-lite"/>
    </source>
</evidence>
<reference evidence="5 6" key="1">
    <citation type="journal article" date="2014" name="Genome Announc.">
        <title>Draft Genome Sequence of Lysobacter capsici AZ78, a Bacterium Antagonistic to Plant-Pathogenic Oomycetes.</title>
        <authorList>
            <person name="Puopolo G."/>
            <person name="Sonego P."/>
            <person name="Engelen K."/>
            <person name="Pertot I."/>
        </authorList>
    </citation>
    <scope>NUCLEOTIDE SEQUENCE [LARGE SCALE GENOMIC DNA]</scope>
    <source>
        <strain evidence="5 6">AZ78</strain>
    </source>
</reference>